<dbReference type="NCBIfam" id="TIGR02170">
    <property type="entry name" value="thyX"/>
    <property type="match status" value="1"/>
</dbReference>
<evidence type="ECO:0000313" key="2">
    <source>
        <dbReference type="Proteomes" id="UP000269377"/>
    </source>
</evidence>
<protein>
    <submittedName>
        <fullName evidence="1">Thymidylate synthase complementing protein</fullName>
    </submittedName>
</protein>
<name>A0A2I7QM99_9CAUD</name>
<dbReference type="GO" id="GO:0006231">
    <property type="term" value="P:dTMP biosynthetic process"/>
    <property type="evidence" value="ECO:0007669"/>
    <property type="project" value="InterPro"/>
</dbReference>
<dbReference type="PANTHER" id="PTHR34934">
    <property type="entry name" value="FLAVIN-DEPENDENT THYMIDYLATE SYNTHASE"/>
    <property type="match status" value="1"/>
</dbReference>
<dbReference type="Proteomes" id="UP000269377">
    <property type="component" value="Segment"/>
</dbReference>
<evidence type="ECO:0000313" key="1">
    <source>
        <dbReference type="EMBL" id="AUR82528.1"/>
    </source>
</evidence>
<dbReference type="InterPro" id="IPR003669">
    <property type="entry name" value="Thymidylate_synthase_ThyX"/>
</dbReference>
<accession>A0A2I7QM99</accession>
<proteinExistence type="predicted"/>
<dbReference type="GO" id="GO:0070402">
    <property type="term" value="F:NADPH binding"/>
    <property type="evidence" value="ECO:0007669"/>
    <property type="project" value="TreeGrafter"/>
</dbReference>
<dbReference type="Gene3D" id="3.30.1360.170">
    <property type="match status" value="1"/>
</dbReference>
<dbReference type="Pfam" id="PF02511">
    <property type="entry name" value="Thy1"/>
    <property type="match status" value="1"/>
</dbReference>
<gene>
    <name evidence="1" type="ORF">NVP1025O_045</name>
</gene>
<dbReference type="GO" id="GO:0050797">
    <property type="term" value="F:thymidylate synthase (FAD) activity"/>
    <property type="evidence" value="ECO:0007669"/>
    <property type="project" value="InterPro"/>
</dbReference>
<dbReference type="CDD" id="cd20175">
    <property type="entry name" value="ThyX"/>
    <property type="match status" value="1"/>
</dbReference>
<dbReference type="SUPFAM" id="SSF69796">
    <property type="entry name" value="Thymidylate synthase-complementing protein Thy1"/>
    <property type="match status" value="1"/>
</dbReference>
<organism evidence="1 2">
    <name type="scientific">Vibrio phage 1.025.O._10N.222.46.B6</name>
    <dbReference type="NCBI Taxonomy" id="1881420"/>
    <lineage>
        <taxon>Viruses</taxon>
        <taxon>Duplodnaviria</taxon>
        <taxon>Heunggongvirae</taxon>
        <taxon>Uroviricota</taxon>
        <taxon>Caudoviricetes</taxon>
        <taxon>Schitoviridae</taxon>
        <taxon>Pontosvirinae</taxon>
        <taxon>Nahantvirus</taxon>
        <taxon>Nahantvirus 49C7</taxon>
    </lineage>
</organism>
<dbReference type="PROSITE" id="PS51331">
    <property type="entry name" value="THYX"/>
    <property type="match status" value="1"/>
</dbReference>
<reference evidence="1 2" key="1">
    <citation type="submission" date="2017-11" db="EMBL/GenBank/DDBJ databases">
        <title>A major lineage of nontailed dsDNA viruses as unrecognized killers of marine bacteria.</title>
        <authorList>
            <person name="Kauffman K.M."/>
            <person name="Hussain F.A."/>
            <person name="Yang J."/>
            <person name="Arevalo P."/>
            <person name="Brown J.M."/>
            <person name="Chang W.K."/>
            <person name="VanInsberghe D."/>
            <person name="Elsherbini J."/>
            <person name="Cutler M.B."/>
            <person name="Kelly L."/>
            <person name="Polz M.F."/>
        </authorList>
    </citation>
    <scope>NUCLEOTIDE SEQUENCE [LARGE SCALE GENOMIC DNA]</scope>
</reference>
<dbReference type="PANTHER" id="PTHR34934:SF1">
    <property type="entry name" value="FLAVIN-DEPENDENT THYMIDYLATE SYNTHASE"/>
    <property type="match status" value="1"/>
</dbReference>
<dbReference type="GO" id="GO:0050660">
    <property type="term" value="F:flavin adenine dinucleotide binding"/>
    <property type="evidence" value="ECO:0007669"/>
    <property type="project" value="InterPro"/>
</dbReference>
<dbReference type="EMBL" id="MG592409">
    <property type="protein sequence ID" value="AUR82528.1"/>
    <property type="molecule type" value="Genomic_DNA"/>
</dbReference>
<dbReference type="GO" id="GO:0004799">
    <property type="term" value="F:thymidylate synthase activity"/>
    <property type="evidence" value="ECO:0007669"/>
    <property type="project" value="TreeGrafter"/>
</dbReference>
<dbReference type="InterPro" id="IPR036098">
    <property type="entry name" value="Thymidylate_synthase_ThyX_sf"/>
</dbReference>
<sequence>MHVELIDYMGSDDSIVSAARVSFANEGDSSRTEEQNERLIKYLAKHRHITPFQHPTITVRVRAPIPIRTQCFKHKIGFTENEESRRYISSKPTFFVPEFRIQADNKKQGSGGLHPDNAKLQKAYRDSVHSAIQDYEDMLDSGVAEEQARFLLPQGCEVNWYWTGSLAAFARFYNQRTDSHAQLEIQELAKEIGDLISPLFPMAWKELTNES</sequence>